<dbReference type="InterPro" id="IPR002591">
    <property type="entry name" value="Phosphodiest/P_Trfase"/>
</dbReference>
<dbReference type="Gene3D" id="3.40.720.10">
    <property type="entry name" value="Alkaline Phosphatase, subunit A"/>
    <property type="match status" value="1"/>
</dbReference>
<gene>
    <name evidence="1" type="ORF">GCM10011507_32630</name>
</gene>
<proteinExistence type="predicted"/>
<reference evidence="1" key="1">
    <citation type="journal article" date="2014" name="Int. J. Syst. Evol. Microbiol.">
        <title>Complete genome sequence of Corynebacterium casei LMG S-19264T (=DSM 44701T), isolated from a smear-ripened cheese.</title>
        <authorList>
            <consortium name="US DOE Joint Genome Institute (JGI-PGF)"/>
            <person name="Walter F."/>
            <person name="Albersmeier A."/>
            <person name="Kalinowski J."/>
            <person name="Ruckert C."/>
        </authorList>
    </citation>
    <scope>NUCLEOTIDE SEQUENCE</scope>
    <source>
        <strain evidence="1">CGMCC 1.15447</strain>
    </source>
</reference>
<organism evidence="1 2">
    <name type="scientific">Edaphobacter acidisoli</name>
    <dbReference type="NCBI Taxonomy" id="2040573"/>
    <lineage>
        <taxon>Bacteria</taxon>
        <taxon>Pseudomonadati</taxon>
        <taxon>Acidobacteriota</taxon>
        <taxon>Terriglobia</taxon>
        <taxon>Terriglobales</taxon>
        <taxon>Acidobacteriaceae</taxon>
        <taxon>Edaphobacter</taxon>
    </lineage>
</organism>
<dbReference type="Pfam" id="PF01663">
    <property type="entry name" value="Phosphodiest"/>
    <property type="match status" value="1"/>
</dbReference>
<comment type="caution">
    <text evidence="1">The sequence shown here is derived from an EMBL/GenBank/DDBJ whole genome shotgun (WGS) entry which is preliminary data.</text>
</comment>
<reference evidence="1" key="2">
    <citation type="submission" date="2020-09" db="EMBL/GenBank/DDBJ databases">
        <authorList>
            <person name="Sun Q."/>
            <person name="Zhou Y."/>
        </authorList>
    </citation>
    <scope>NUCLEOTIDE SEQUENCE</scope>
    <source>
        <strain evidence="1">CGMCC 1.15447</strain>
    </source>
</reference>
<name>A0A916W9T9_9BACT</name>
<dbReference type="AlphaFoldDB" id="A0A916W9T9"/>
<accession>A0A916W9T9</accession>
<keyword evidence="2" id="KW-1185">Reference proteome</keyword>
<dbReference type="Proteomes" id="UP000648801">
    <property type="component" value="Unassembled WGS sequence"/>
</dbReference>
<sequence length="360" mass="40130">MLVVVLASWSQVVWSQQADNGQRVVLVMTDGLRWQEVFRGADASLLTPKRYFDGRDVSELEKEFLAATPEERREKLMPFLWKTMVPSGQIYGDRDAGSDAFVTNGLNFSYPGYSETLTGHGDPRINSNDNVLNPNLTVLAWLNHQPGMEGKVAAFGAWDVIASAVNPEKCGCAVNAGYAPFTMEPMTPRLEFLNRMKAETPEVWEGEPFDAPEFYTAMEYIKAKKPRVVFVSLGETDEWAHQNNYGEYLIAAHRVDAYLKQLWDTLQAMPEYRGKTTMIFLPDHGRGSGPDDWTSHGQKIPDAKYIFMAFMGPETPALGNRMHVEAVTQSQVAATLAKILGYDWNAVEPKAGLPVGAAVR</sequence>
<dbReference type="InterPro" id="IPR017850">
    <property type="entry name" value="Alkaline_phosphatase_core_sf"/>
</dbReference>
<evidence type="ECO:0008006" key="3">
    <source>
        <dbReference type="Google" id="ProtNLM"/>
    </source>
</evidence>
<dbReference type="EMBL" id="BMJB01000003">
    <property type="protein sequence ID" value="GGA78842.1"/>
    <property type="molecule type" value="Genomic_DNA"/>
</dbReference>
<protein>
    <recommendedName>
        <fullName evidence="3">AP protein</fullName>
    </recommendedName>
</protein>
<evidence type="ECO:0000313" key="2">
    <source>
        <dbReference type="Proteomes" id="UP000648801"/>
    </source>
</evidence>
<evidence type="ECO:0000313" key="1">
    <source>
        <dbReference type="EMBL" id="GGA78842.1"/>
    </source>
</evidence>
<dbReference type="SUPFAM" id="SSF53649">
    <property type="entry name" value="Alkaline phosphatase-like"/>
    <property type="match status" value="1"/>
</dbReference>